<keyword evidence="1" id="KW-0812">Transmembrane</keyword>
<proteinExistence type="predicted"/>
<keyword evidence="1" id="KW-0472">Membrane</keyword>
<reference evidence="2 3" key="1">
    <citation type="submission" date="2016-07" db="EMBL/GenBank/DDBJ databases">
        <title>Pervasive Adenine N6-methylation of Active Genes in Fungi.</title>
        <authorList>
            <consortium name="DOE Joint Genome Institute"/>
            <person name="Mondo S.J."/>
            <person name="Dannebaum R.O."/>
            <person name="Kuo R.C."/>
            <person name="Labutti K."/>
            <person name="Haridas S."/>
            <person name="Kuo A."/>
            <person name="Salamov A."/>
            <person name="Ahrendt S.R."/>
            <person name="Lipzen A."/>
            <person name="Sullivan W."/>
            <person name="Andreopoulos W.B."/>
            <person name="Clum A."/>
            <person name="Lindquist E."/>
            <person name="Daum C."/>
            <person name="Ramamoorthy G.K."/>
            <person name="Gryganskyi A."/>
            <person name="Culley D."/>
            <person name="Magnuson J.K."/>
            <person name="James T.Y."/>
            <person name="O'Malley M.A."/>
            <person name="Stajich J.E."/>
            <person name="Spatafora J.W."/>
            <person name="Visel A."/>
            <person name="Grigoriev I.V."/>
        </authorList>
    </citation>
    <scope>NUCLEOTIDE SEQUENCE [LARGE SCALE GENOMIC DNA]</scope>
    <source>
        <strain evidence="2 3">PL171</strain>
    </source>
</reference>
<sequence length="871" mass="95212">MGTSLCIIQRAAADSQTIMPLIAPPDQALEARPSRFPPSSPPPAPSTTSSWINAVWKRRHDLAAVTVAAAVFLVGLGISLALFFWSRTTLREYYLGNLQRDCHAFADQLSLDLTTRYGTQLRDIIGYIYTLSDLNVAIAEKYIKPASSAIPECDAIGIYPILSRDQVPLFQSRYNLTVIEPDDALLHMGNVMPVTIRVDLPPMANGYSLPLGFNNILVPESALAARISLNTNEPVLVLTDPRAPSRILPPSERLFLTQSIDKVPIPDFATWNIQMLIATRPALNRTMSPDRVRNMCVEVVDNIFDLLLFRHLPAGQGRISTSTDDAVSLPVQAFDRKFTVRCTGFASSYNSPWHLVMLWILLLTFFAIAEGIRRATSQALKARWLAGQMGQHEAMVHRLLKYSQTIVHAMPDPLLVLDPEGYLVGSNQAAFSQFGLASILQLLQARGQDQLHIVDVLQFTPVGLEEGYPTDTESISLRLNARRSSSTLLQLLAPGVHVLGWVSMDPSGSDTTSEFVAEAVVSHPLGVSPPSQAAAAQYYVGALHNRHGDSYRTAHATLSRRRASNFNQVLVIHDVTNYSVTCGHRQVSAGKALATHSTLLHLFRCMLHELADPLQAICNATPQNPSNSQWQQHRTKACDELAQRAIAILSNLQTLLLHDQTDHASWTPTIPPALAVFQSATPTLLILRSIHAIEPVLAERQIQLSPITCRCDITISGPISEALPGIIDKLVQIAVYATERSGIAHMELVVDPNAHLLRVRCRGCIRVPTLSSAGHIRQTASPVMSPGAAVLEPVESLELAIVCVASAALESMVEPFHLAPQGCKIKTPVGLCWSTSGCRRRPANVVGVSDKTHGGFDFLLPLYDCIFSDGH</sequence>
<keyword evidence="3" id="KW-1185">Reference proteome</keyword>
<comment type="caution">
    <text evidence="2">The sequence shown here is derived from an EMBL/GenBank/DDBJ whole genome shotgun (WGS) entry which is preliminary data.</text>
</comment>
<evidence type="ECO:0000313" key="2">
    <source>
        <dbReference type="EMBL" id="ORZ40407.1"/>
    </source>
</evidence>
<keyword evidence="1" id="KW-1133">Transmembrane helix</keyword>
<evidence type="ECO:0000256" key="1">
    <source>
        <dbReference type="SAM" id="Phobius"/>
    </source>
</evidence>
<feature type="transmembrane region" description="Helical" evidence="1">
    <location>
        <begin position="62"/>
        <end position="85"/>
    </location>
</feature>
<evidence type="ECO:0000313" key="3">
    <source>
        <dbReference type="Proteomes" id="UP000193411"/>
    </source>
</evidence>
<dbReference type="AlphaFoldDB" id="A0A1Y2I0M2"/>
<protein>
    <recommendedName>
        <fullName evidence="4">CHASE domain-containing protein</fullName>
    </recommendedName>
</protein>
<accession>A0A1Y2I0M2</accession>
<name>A0A1Y2I0M2_9FUNG</name>
<dbReference type="EMBL" id="MCFL01000003">
    <property type="protein sequence ID" value="ORZ40407.1"/>
    <property type="molecule type" value="Genomic_DNA"/>
</dbReference>
<evidence type="ECO:0008006" key="4">
    <source>
        <dbReference type="Google" id="ProtNLM"/>
    </source>
</evidence>
<organism evidence="2 3">
    <name type="scientific">Catenaria anguillulae PL171</name>
    <dbReference type="NCBI Taxonomy" id="765915"/>
    <lineage>
        <taxon>Eukaryota</taxon>
        <taxon>Fungi</taxon>
        <taxon>Fungi incertae sedis</taxon>
        <taxon>Blastocladiomycota</taxon>
        <taxon>Blastocladiomycetes</taxon>
        <taxon>Blastocladiales</taxon>
        <taxon>Catenariaceae</taxon>
        <taxon>Catenaria</taxon>
    </lineage>
</organism>
<dbReference type="Proteomes" id="UP000193411">
    <property type="component" value="Unassembled WGS sequence"/>
</dbReference>
<gene>
    <name evidence="2" type="ORF">BCR44DRAFT_230282</name>
</gene>